<accession>A0A916ZTS8</accession>
<reference evidence="7" key="1">
    <citation type="journal article" date="2014" name="Int. J. Syst. Evol. Microbiol.">
        <title>Complete genome sequence of Corynebacterium casei LMG S-19264T (=DSM 44701T), isolated from a smear-ripened cheese.</title>
        <authorList>
            <consortium name="US DOE Joint Genome Institute (JGI-PGF)"/>
            <person name="Walter F."/>
            <person name="Albersmeier A."/>
            <person name="Kalinowski J."/>
            <person name="Ruckert C."/>
        </authorList>
    </citation>
    <scope>NUCLEOTIDE SEQUENCE</scope>
    <source>
        <strain evidence="7">CGMCC 1.15367</strain>
    </source>
</reference>
<evidence type="ECO:0000256" key="5">
    <source>
        <dbReference type="ARBA" id="ARBA00023136"/>
    </source>
</evidence>
<dbReference type="PANTHER" id="PTHR32196:SF72">
    <property type="entry name" value="RIBOSE IMPORT PERMEASE PROTEIN RBSC"/>
    <property type="match status" value="1"/>
</dbReference>
<feature type="transmembrane region" description="Helical" evidence="6">
    <location>
        <begin position="236"/>
        <end position="256"/>
    </location>
</feature>
<dbReference type="InterPro" id="IPR001851">
    <property type="entry name" value="ABC_transp_permease"/>
</dbReference>
<evidence type="ECO:0000256" key="3">
    <source>
        <dbReference type="ARBA" id="ARBA00022692"/>
    </source>
</evidence>
<comment type="caution">
    <text evidence="7">The sequence shown here is derived from an EMBL/GenBank/DDBJ whole genome shotgun (WGS) entry which is preliminary data.</text>
</comment>
<organism evidence="7 8">
    <name type="scientific">Aureimonas endophytica</name>
    <dbReference type="NCBI Taxonomy" id="2027858"/>
    <lineage>
        <taxon>Bacteria</taxon>
        <taxon>Pseudomonadati</taxon>
        <taxon>Pseudomonadota</taxon>
        <taxon>Alphaproteobacteria</taxon>
        <taxon>Hyphomicrobiales</taxon>
        <taxon>Aurantimonadaceae</taxon>
        <taxon>Aureimonas</taxon>
    </lineage>
</organism>
<keyword evidence="8" id="KW-1185">Reference proteome</keyword>
<keyword evidence="5 6" id="KW-0472">Membrane</keyword>
<reference evidence="7" key="2">
    <citation type="submission" date="2020-09" db="EMBL/GenBank/DDBJ databases">
        <authorList>
            <person name="Sun Q."/>
            <person name="Zhou Y."/>
        </authorList>
    </citation>
    <scope>NUCLEOTIDE SEQUENCE</scope>
    <source>
        <strain evidence="7">CGMCC 1.15367</strain>
    </source>
</reference>
<evidence type="ECO:0000313" key="7">
    <source>
        <dbReference type="EMBL" id="GGE13840.1"/>
    </source>
</evidence>
<feature type="transmembrane region" description="Helical" evidence="6">
    <location>
        <begin position="184"/>
        <end position="206"/>
    </location>
</feature>
<keyword evidence="3 6" id="KW-0812">Transmembrane</keyword>
<dbReference type="GO" id="GO:0022857">
    <property type="term" value="F:transmembrane transporter activity"/>
    <property type="evidence" value="ECO:0007669"/>
    <property type="project" value="InterPro"/>
</dbReference>
<name>A0A916ZTS8_9HYPH</name>
<dbReference type="EMBL" id="BMIQ01000006">
    <property type="protein sequence ID" value="GGE13840.1"/>
    <property type="molecule type" value="Genomic_DNA"/>
</dbReference>
<dbReference type="Pfam" id="PF02653">
    <property type="entry name" value="BPD_transp_2"/>
    <property type="match status" value="1"/>
</dbReference>
<feature type="transmembrane region" description="Helical" evidence="6">
    <location>
        <begin position="93"/>
        <end position="112"/>
    </location>
</feature>
<evidence type="ECO:0000256" key="4">
    <source>
        <dbReference type="ARBA" id="ARBA00022989"/>
    </source>
</evidence>
<keyword evidence="4 6" id="KW-1133">Transmembrane helix</keyword>
<evidence type="ECO:0000256" key="1">
    <source>
        <dbReference type="ARBA" id="ARBA00004651"/>
    </source>
</evidence>
<dbReference type="CDD" id="cd06579">
    <property type="entry name" value="TM_PBP1_transp_AraH_like"/>
    <property type="match status" value="1"/>
</dbReference>
<feature type="transmembrane region" description="Helical" evidence="6">
    <location>
        <begin position="32"/>
        <end position="56"/>
    </location>
</feature>
<keyword evidence="2" id="KW-1003">Cell membrane</keyword>
<feature type="transmembrane region" description="Helical" evidence="6">
    <location>
        <begin position="118"/>
        <end position="140"/>
    </location>
</feature>
<evidence type="ECO:0000256" key="2">
    <source>
        <dbReference type="ARBA" id="ARBA00022475"/>
    </source>
</evidence>
<dbReference type="Proteomes" id="UP000644699">
    <property type="component" value="Unassembled WGS sequence"/>
</dbReference>
<feature type="transmembrane region" description="Helical" evidence="6">
    <location>
        <begin position="316"/>
        <end position="334"/>
    </location>
</feature>
<feature type="transmembrane region" description="Helical" evidence="6">
    <location>
        <begin position="268"/>
        <end position="285"/>
    </location>
</feature>
<dbReference type="GO" id="GO:0005886">
    <property type="term" value="C:plasma membrane"/>
    <property type="evidence" value="ECO:0007669"/>
    <property type="project" value="UniProtKB-SubCell"/>
</dbReference>
<proteinExistence type="predicted"/>
<gene>
    <name evidence="7" type="ORF">GCM10011390_36210</name>
</gene>
<protein>
    <submittedName>
        <fullName evidence="7">Inner-membrane translocator</fullName>
    </submittedName>
</protein>
<comment type="subcellular location">
    <subcellularLocation>
        <location evidence="1">Cell membrane</location>
        <topology evidence="1">Multi-pass membrane protein</topology>
    </subcellularLocation>
</comment>
<evidence type="ECO:0000256" key="6">
    <source>
        <dbReference type="SAM" id="Phobius"/>
    </source>
</evidence>
<dbReference type="PANTHER" id="PTHR32196">
    <property type="entry name" value="ABC TRANSPORTER PERMEASE PROTEIN YPHD-RELATED-RELATED"/>
    <property type="match status" value="1"/>
</dbReference>
<feature type="transmembrane region" description="Helical" evidence="6">
    <location>
        <begin position="292"/>
        <end position="310"/>
    </location>
</feature>
<feature type="transmembrane region" description="Helical" evidence="6">
    <location>
        <begin position="147"/>
        <end position="172"/>
    </location>
</feature>
<dbReference type="AlphaFoldDB" id="A0A916ZTS8"/>
<evidence type="ECO:0000313" key="8">
    <source>
        <dbReference type="Proteomes" id="UP000644699"/>
    </source>
</evidence>
<feature type="transmembrane region" description="Helical" evidence="6">
    <location>
        <begin position="68"/>
        <end position="86"/>
    </location>
</feature>
<sequence>MSPTTGLTTGDAPLHAPAANARVRKATLHDRFMANGSVGSIAIFFVAVCLLFTFTTDAFLTAPNLLNIVRQAAPLLIVAAAMTLVITTGGIDLSVGSVLAIVCALSAALLQMGVPWPVVILAMLALGAAIGALQGFFIAYEGIPAFIVTLAGLSVIRGVALLVTGGYSIPIAPDSPFVTMGRGWFLGVPIPAWIAVAALLAATLTFNGTRFGRYVTGIGANKEAVRRAGIDTRRTLLMVYVLSSTAAALAGIVLAGRLGSGSSNSGQGFELDVIAAVVLGGTSLFGGRGTMVGTVLGALTVSVIANGLILSHMSPFLTPIITGCIILVAIWLNFRLFRGGARKV</sequence>